<comment type="caution">
    <text evidence="1">The sequence shown here is derived from an EMBL/GenBank/DDBJ whole genome shotgun (WGS) entry which is preliminary data.</text>
</comment>
<proteinExistence type="predicted"/>
<sequence>MASSSLLQLLPFLIICLQYLLVFVGSTTSSNEIIPKSYVVYMGSSSRSNLNIELAHLQLLSSIIPSEESRRISLIHHYKHAFRGFSAMLTEKEASILSEHDGVVSVFPDPVYELHTTRSWDFLEDAATAKPGRSTFVNRRYQKAASDIIIGVIDTGVWPESLSFNDQGMGEIPSRWKGICMESSDFKKSNCNRKLIGARYYNTASESDSIETETAAGSPRDPLGHGTHTATTAAGAYVRNASYFGLARGTARGGSPYSRIASYKVCDDDGCSGAAILKAIDDAIQDGVDIISISIGLNSEIDYLIDPIAIGSFHAEQKGVMVICSAGNRGPKPFTVGNTAPWLLTVGASSIDRDFQSTVLLGNGKTIKATGISLSNLDISKTYPLAYGKGIAVNSTVVSEARSCDPESLDPKKVAGKIIVCIDPTVLRTIMLLVAEGAKAKGLIVVNKDESIVPFDSGKFPYAEVGKVSGYRIIKYINSIKNPTATILPTVTVPRHKPAPIVAYFSSRGPGSLTENILRVN</sequence>
<organism evidence="1 2">
    <name type="scientific">Melia azedarach</name>
    <name type="common">Chinaberry tree</name>
    <dbReference type="NCBI Taxonomy" id="155640"/>
    <lineage>
        <taxon>Eukaryota</taxon>
        <taxon>Viridiplantae</taxon>
        <taxon>Streptophyta</taxon>
        <taxon>Embryophyta</taxon>
        <taxon>Tracheophyta</taxon>
        <taxon>Spermatophyta</taxon>
        <taxon>Magnoliopsida</taxon>
        <taxon>eudicotyledons</taxon>
        <taxon>Gunneridae</taxon>
        <taxon>Pentapetalae</taxon>
        <taxon>rosids</taxon>
        <taxon>malvids</taxon>
        <taxon>Sapindales</taxon>
        <taxon>Meliaceae</taxon>
        <taxon>Melia</taxon>
    </lineage>
</organism>
<gene>
    <name evidence="1" type="ORF">OWV82_008291</name>
</gene>
<protein>
    <submittedName>
        <fullName evidence="1">Subtilisin-like protease</fullName>
    </submittedName>
</protein>
<name>A0ACC1YB10_MELAZ</name>
<dbReference type="EMBL" id="CM051397">
    <property type="protein sequence ID" value="KAJ4720463.1"/>
    <property type="molecule type" value="Genomic_DNA"/>
</dbReference>
<evidence type="ECO:0000313" key="1">
    <source>
        <dbReference type="EMBL" id="KAJ4720463.1"/>
    </source>
</evidence>
<keyword evidence="2" id="KW-1185">Reference proteome</keyword>
<accession>A0ACC1YB10</accession>
<evidence type="ECO:0000313" key="2">
    <source>
        <dbReference type="Proteomes" id="UP001164539"/>
    </source>
</evidence>
<reference evidence="1 2" key="1">
    <citation type="journal article" date="2023" name="Science">
        <title>Complex scaffold remodeling in plant triterpene biosynthesis.</title>
        <authorList>
            <person name="De La Pena R."/>
            <person name="Hodgson H."/>
            <person name="Liu J.C."/>
            <person name="Stephenson M.J."/>
            <person name="Martin A.C."/>
            <person name="Owen C."/>
            <person name="Harkess A."/>
            <person name="Leebens-Mack J."/>
            <person name="Jimenez L.E."/>
            <person name="Osbourn A."/>
            <person name="Sattely E.S."/>
        </authorList>
    </citation>
    <scope>NUCLEOTIDE SEQUENCE [LARGE SCALE GENOMIC DNA]</scope>
    <source>
        <strain evidence="2">cv. JPN11</strain>
        <tissue evidence="1">Leaf</tissue>
    </source>
</reference>
<dbReference type="Proteomes" id="UP001164539">
    <property type="component" value="Chromosome 4"/>
</dbReference>